<dbReference type="InterPro" id="IPR032259">
    <property type="entry name" value="HIBYL-CoA-H"/>
</dbReference>
<dbReference type="GO" id="GO:0003860">
    <property type="term" value="F:3-hydroxyisobutyryl-CoA hydrolase activity"/>
    <property type="evidence" value="ECO:0007669"/>
    <property type="project" value="UniProtKB-EC"/>
</dbReference>
<keyword evidence="6" id="KW-1185">Reference proteome</keyword>
<name>A0A1M6ZGF3_9RHOB</name>
<dbReference type="PANTHER" id="PTHR43176:SF3">
    <property type="entry name" value="3-HYDROXYISOBUTYRYL-COA HYDROLASE, MITOCHONDRIAL"/>
    <property type="match status" value="1"/>
</dbReference>
<accession>A0A1M6ZGF3</accession>
<evidence type="ECO:0000313" key="6">
    <source>
        <dbReference type="Proteomes" id="UP000184191"/>
    </source>
</evidence>
<dbReference type="EMBL" id="FRBN01000010">
    <property type="protein sequence ID" value="SHL29520.1"/>
    <property type="molecule type" value="Genomic_DNA"/>
</dbReference>
<dbReference type="EC" id="3.1.2.4" evidence="2"/>
<evidence type="ECO:0000256" key="1">
    <source>
        <dbReference type="ARBA" id="ARBA00001709"/>
    </source>
</evidence>
<evidence type="ECO:0000256" key="3">
    <source>
        <dbReference type="ARBA" id="ARBA00022801"/>
    </source>
</evidence>
<keyword evidence="3" id="KW-0378">Hydrolase</keyword>
<dbReference type="PANTHER" id="PTHR43176">
    <property type="entry name" value="3-HYDROXYISOBUTYRYL-COA HYDROLASE-RELATED"/>
    <property type="match status" value="1"/>
</dbReference>
<feature type="domain" description="Enoyl-CoA hydratase/isomerase" evidence="4">
    <location>
        <begin position="16"/>
        <end position="327"/>
    </location>
</feature>
<evidence type="ECO:0000259" key="4">
    <source>
        <dbReference type="Pfam" id="PF16113"/>
    </source>
</evidence>
<dbReference type="Pfam" id="PF16113">
    <property type="entry name" value="ECH_2"/>
    <property type="match status" value="1"/>
</dbReference>
<protein>
    <recommendedName>
        <fullName evidence="2">3-hydroxyisobutyryl-CoA hydrolase</fullName>
        <ecNumber evidence="2">3.1.2.4</ecNumber>
    </recommendedName>
</protein>
<dbReference type="GO" id="GO:0005829">
    <property type="term" value="C:cytosol"/>
    <property type="evidence" value="ECO:0007669"/>
    <property type="project" value="TreeGrafter"/>
</dbReference>
<dbReference type="RefSeq" id="WP_073197840.1">
    <property type="nucleotide sequence ID" value="NZ_FRBN01000010.1"/>
</dbReference>
<dbReference type="GO" id="GO:0006574">
    <property type="term" value="P:L-valine catabolic process"/>
    <property type="evidence" value="ECO:0007669"/>
    <property type="project" value="TreeGrafter"/>
</dbReference>
<reference evidence="6" key="1">
    <citation type="submission" date="2016-11" db="EMBL/GenBank/DDBJ databases">
        <authorList>
            <person name="Varghese N."/>
            <person name="Submissions S."/>
        </authorList>
    </citation>
    <scope>NUCLEOTIDE SEQUENCE [LARGE SCALE GENOMIC DNA]</scope>
    <source>
        <strain evidence="6">DSM 29327</strain>
    </source>
</reference>
<organism evidence="5 6">
    <name type="scientific">Roseovarius marisflavi</name>
    <dbReference type="NCBI Taxonomy" id="1054996"/>
    <lineage>
        <taxon>Bacteria</taxon>
        <taxon>Pseudomonadati</taxon>
        <taxon>Pseudomonadota</taxon>
        <taxon>Alphaproteobacteria</taxon>
        <taxon>Rhodobacterales</taxon>
        <taxon>Roseobacteraceae</taxon>
        <taxon>Roseovarius</taxon>
    </lineage>
</organism>
<dbReference type="STRING" id="1054996.SAMN05444414_11011"/>
<dbReference type="SUPFAM" id="SSF52096">
    <property type="entry name" value="ClpP/crotonase"/>
    <property type="match status" value="1"/>
</dbReference>
<dbReference type="NCBIfam" id="NF004127">
    <property type="entry name" value="PRK05617.1"/>
    <property type="match status" value="1"/>
</dbReference>
<proteinExistence type="predicted"/>
<gene>
    <name evidence="5" type="ORF">SAMN05444414_11011</name>
</gene>
<dbReference type="AlphaFoldDB" id="A0A1M6ZGF3"/>
<evidence type="ECO:0000313" key="5">
    <source>
        <dbReference type="EMBL" id="SHL29520.1"/>
    </source>
</evidence>
<sequence length="352" mass="38050">MSEQAEIHIRKEGRAGRITLDRPKALNALTYEMALAIEAALDQWRDDDAVALVIIDAVGDKAFCAGGDIQKLYDTGRAGDFAYGRRFWADEYRLNAKIAEYPKPYVALMQGFVMGGGVGISCHGAHRVVCESTQIAMPECGIGLVPDVGGSLLLARAPGRLGEYLGCTGSRMGPDDAIFASFADSYVPQVNWPGLIATLVETGDIAAIAAQSETPPQGAMRGRMTDINAHFGGETLGDIVTSLRGDDSEFAVATLKTMTRNAPLSMACAIEMIHRLRGPSADIRRALGLEYRFTWRAMQDGDFLEGIRAAIIDKDRNPRWKHDLATLPAVAVSQMLLPLGKDALTFEEEVSS</sequence>
<dbReference type="InterPro" id="IPR029045">
    <property type="entry name" value="ClpP/crotonase-like_dom_sf"/>
</dbReference>
<dbReference type="Gene3D" id="3.90.226.10">
    <property type="entry name" value="2-enoyl-CoA Hydratase, Chain A, domain 1"/>
    <property type="match status" value="1"/>
</dbReference>
<dbReference type="Proteomes" id="UP000184191">
    <property type="component" value="Unassembled WGS sequence"/>
</dbReference>
<dbReference type="OrthoDB" id="9790967at2"/>
<dbReference type="InterPro" id="IPR045004">
    <property type="entry name" value="ECH_dom"/>
</dbReference>
<dbReference type="CDD" id="cd06558">
    <property type="entry name" value="crotonase-like"/>
    <property type="match status" value="1"/>
</dbReference>
<evidence type="ECO:0000256" key="2">
    <source>
        <dbReference type="ARBA" id="ARBA00011915"/>
    </source>
</evidence>
<comment type="catalytic activity">
    <reaction evidence="1">
        <text>3-hydroxy-2-methylpropanoyl-CoA + H2O = 3-hydroxy-2-methylpropanoate + CoA + H(+)</text>
        <dbReference type="Rhea" id="RHEA:20888"/>
        <dbReference type="ChEBI" id="CHEBI:11805"/>
        <dbReference type="ChEBI" id="CHEBI:15377"/>
        <dbReference type="ChEBI" id="CHEBI:15378"/>
        <dbReference type="ChEBI" id="CHEBI:57287"/>
        <dbReference type="ChEBI" id="CHEBI:57340"/>
        <dbReference type="EC" id="3.1.2.4"/>
    </reaction>
</comment>